<name>A0A378JLS4_9GAMM</name>
<feature type="region of interest" description="Disordered" evidence="2">
    <location>
        <begin position="230"/>
        <end position="259"/>
    </location>
</feature>
<dbReference type="OrthoDB" id="5652557at2"/>
<organism evidence="3 4">
    <name type="scientific">Legionella busanensis</name>
    <dbReference type="NCBI Taxonomy" id="190655"/>
    <lineage>
        <taxon>Bacteria</taxon>
        <taxon>Pseudomonadati</taxon>
        <taxon>Pseudomonadota</taxon>
        <taxon>Gammaproteobacteria</taxon>
        <taxon>Legionellales</taxon>
        <taxon>Legionellaceae</taxon>
        <taxon>Legionella</taxon>
    </lineage>
</organism>
<evidence type="ECO:0000256" key="2">
    <source>
        <dbReference type="SAM" id="MobiDB-lite"/>
    </source>
</evidence>
<dbReference type="AlphaFoldDB" id="A0A378JLS4"/>
<evidence type="ECO:0000313" key="3">
    <source>
        <dbReference type="EMBL" id="STX52165.1"/>
    </source>
</evidence>
<evidence type="ECO:0000256" key="1">
    <source>
        <dbReference type="SAM" id="Coils"/>
    </source>
</evidence>
<proteinExistence type="predicted"/>
<gene>
    <name evidence="3" type="primary">legC4</name>
    <name evidence="3" type="ORF">NCTC13316_02269</name>
</gene>
<evidence type="ECO:0000313" key="4">
    <source>
        <dbReference type="Proteomes" id="UP000254794"/>
    </source>
</evidence>
<accession>A0A378JLS4</accession>
<keyword evidence="1" id="KW-0175">Coiled coil</keyword>
<feature type="compositionally biased region" description="Polar residues" evidence="2">
    <location>
        <begin position="240"/>
        <end position="259"/>
    </location>
</feature>
<sequence>MKVNGLYSTLQYKLAQQPDFKLKNQIIPHQDVTLNNKNYYRLALPVNQFKLSENWLLNEAHLSIYEELDHKNPVLGPSHFTAIWENKEGAAYRLHIFLDNNDVLACHPTWDYIDASGQFIKAEMPAELESLVQIVLQLGLPYLQQLRQEQGIIVQSLEAENAKLEKTLQQMSANLPQNQALYLEQVAKIKPILNELYQITSHVKWYRLQNYFNKFARALINQFNTETVSSTDDREDFSEPKSTPESSIQNSSNLQKTSKNQKIVEPKLLFNEILAIYKNFSRLKQEEDQINLINILNNKINLFDLNNWILSFAEIEKLKQIETDIEKTAFPLLQTALVTNQFEKAQSLQSFYYLLNSNIYAFSLKQRNFKLLDFLIKNLHIPVNNYKFMVVNIDYPNALTYCMQERNKDSNLINCFAELIKGGGNLMLPISTGQAPIAHIILSSQPTHPLYSALENTANLTLDNKAFYQRLISAMQAYKKQVTDRKELIKIDKAISIYQQMLNDISLSKQLFNSSTRKTFRELGQIVTQITSSSLITQLQLDPDIINAKSRMEMQVQMLLQKFKRNRRNHLNLPINSILQADFKKIQENLLTFEQIDCDYEELKEAALNNFQLMAELFNEIDNLFDITQELRSKGMFIGKRNKQVHQLIRNKEEAESNIKSLVKQLPLNILKELDLPADKELAEILKQAQDLQAKLANLNQQLNKFGFFNKETSSSVVSTFNEDKEEMKKESELSDYILS</sequence>
<feature type="coiled-coil region" evidence="1">
    <location>
        <begin position="645"/>
        <end position="702"/>
    </location>
</feature>
<keyword evidence="4" id="KW-1185">Reference proteome</keyword>
<dbReference type="Proteomes" id="UP000254794">
    <property type="component" value="Unassembled WGS sequence"/>
</dbReference>
<reference evidence="3 4" key="1">
    <citation type="submission" date="2018-06" db="EMBL/GenBank/DDBJ databases">
        <authorList>
            <consortium name="Pathogen Informatics"/>
            <person name="Doyle S."/>
        </authorList>
    </citation>
    <scope>NUCLEOTIDE SEQUENCE [LARGE SCALE GENOMIC DNA]</scope>
    <source>
        <strain evidence="3 4">NCTC13316</strain>
    </source>
</reference>
<dbReference type="RefSeq" id="WP_115331743.1">
    <property type="nucleotide sequence ID" value="NZ_CAAAHP010000012.1"/>
</dbReference>
<dbReference type="EMBL" id="UGOD01000001">
    <property type="protein sequence ID" value="STX52165.1"/>
    <property type="molecule type" value="Genomic_DNA"/>
</dbReference>
<protein>
    <submittedName>
        <fullName evidence="3">Coiled-coil-containing protein</fullName>
    </submittedName>
</protein>